<dbReference type="SUPFAM" id="SSF47699">
    <property type="entry name" value="Bifunctional inhibitor/lipid-transfer protein/seed storage 2S albumin"/>
    <property type="match status" value="1"/>
</dbReference>
<gene>
    <name evidence="3" type="ORF">Acr_11g0012280</name>
</gene>
<dbReference type="PANTHER" id="PTHR31731">
    <property type="match status" value="1"/>
</dbReference>
<evidence type="ECO:0000313" key="4">
    <source>
        <dbReference type="Proteomes" id="UP000585474"/>
    </source>
</evidence>
<dbReference type="AlphaFoldDB" id="A0A7J0FDZ7"/>
<reference evidence="3 4" key="1">
    <citation type="submission" date="2019-07" db="EMBL/GenBank/DDBJ databases">
        <title>De Novo Assembly of kiwifruit Actinidia rufa.</title>
        <authorList>
            <person name="Sugita-Konishi S."/>
            <person name="Sato K."/>
            <person name="Mori E."/>
            <person name="Abe Y."/>
            <person name="Kisaki G."/>
            <person name="Hamano K."/>
            <person name="Suezawa K."/>
            <person name="Otani M."/>
            <person name="Fukuda T."/>
            <person name="Manabe T."/>
            <person name="Gomi K."/>
            <person name="Tabuchi M."/>
            <person name="Akimitsu K."/>
            <person name="Kataoka I."/>
        </authorList>
    </citation>
    <scope>NUCLEOTIDE SEQUENCE [LARGE SCALE GENOMIC DNA]</scope>
    <source>
        <strain evidence="4">cv. Fuchu</strain>
    </source>
</reference>
<dbReference type="InterPro" id="IPR051636">
    <property type="entry name" value="Plant_LTP/defense-related"/>
</dbReference>
<keyword evidence="1" id="KW-0732">Signal</keyword>
<dbReference type="Gene3D" id="1.10.110.10">
    <property type="entry name" value="Plant lipid-transfer and hydrophobic proteins"/>
    <property type="match status" value="1"/>
</dbReference>
<name>A0A7J0FDZ7_9ERIC</name>
<dbReference type="InterPro" id="IPR016140">
    <property type="entry name" value="Bifunc_inhib/LTP/seed_store"/>
</dbReference>
<proteinExistence type="predicted"/>
<dbReference type="Proteomes" id="UP000585474">
    <property type="component" value="Unassembled WGS sequence"/>
</dbReference>
<dbReference type="InterPro" id="IPR027923">
    <property type="entry name" value="Hydrophob_seed_dom"/>
</dbReference>
<dbReference type="CDD" id="cd01958">
    <property type="entry name" value="HPS_like"/>
    <property type="match status" value="1"/>
</dbReference>
<evidence type="ECO:0000313" key="3">
    <source>
        <dbReference type="EMBL" id="GFY96922.1"/>
    </source>
</evidence>
<sequence>MAASKLSLAIFILSLLFLSPFSSACFSCHPAPPIPTPMPPVITAPSPSAFCPRDTLTLGYCIDLLGMVSGSPVSSKCCALVEGLEDTEAAVCLCTAIKDNVLGIELNMPVALSLLMSACEKSIPPGFQCE</sequence>
<dbReference type="PROSITE" id="PS51257">
    <property type="entry name" value="PROKAR_LIPOPROTEIN"/>
    <property type="match status" value="1"/>
</dbReference>
<feature type="chain" id="PRO_5029769295" description="Bifunctional inhibitor/plant lipid transfer protein/seed storage helical domain-containing protein" evidence="1">
    <location>
        <begin position="25"/>
        <end position="130"/>
    </location>
</feature>
<comment type="caution">
    <text evidence="3">The sequence shown here is derived from an EMBL/GenBank/DDBJ whole genome shotgun (WGS) entry which is preliminary data.</text>
</comment>
<dbReference type="OrthoDB" id="696558at2759"/>
<organism evidence="3 4">
    <name type="scientific">Actinidia rufa</name>
    <dbReference type="NCBI Taxonomy" id="165716"/>
    <lineage>
        <taxon>Eukaryota</taxon>
        <taxon>Viridiplantae</taxon>
        <taxon>Streptophyta</taxon>
        <taxon>Embryophyta</taxon>
        <taxon>Tracheophyta</taxon>
        <taxon>Spermatophyta</taxon>
        <taxon>Magnoliopsida</taxon>
        <taxon>eudicotyledons</taxon>
        <taxon>Gunneridae</taxon>
        <taxon>Pentapetalae</taxon>
        <taxon>asterids</taxon>
        <taxon>Ericales</taxon>
        <taxon>Actinidiaceae</taxon>
        <taxon>Actinidia</taxon>
    </lineage>
</organism>
<feature type="domain" description="Bifunctional inhibitor/plant lipid transfer protein/seed storage helical" evidence="2">
    <location>
        <begin position="51"/>
        <end position="129"/>
    </location>
</feature>
<protein>
    <recommendedName>
        <fullName evidence="2">Bifunctional inhibitor/plant lipid transfer protein/seed storage helical domain-containing protein</fullName>
    </recommendedName>
</protein>
<dbReference type="SMART" id="SM00499">
    <property type="entry name" value="AAI"/>
    <property type="match status" value="1"/>
</dbReference>
<feature type="signal peptide" evidence="1">
    <location>
        <begin position="1"/>
        <end position="24"/>
    </location>
</feature>
<dbReference type="EMBL" id="BJWL01000011">
    <property type="protein sequence ID" value="GFY96922.1"/>
    <property type="molecule type" value="Genomic_DNA"/>
</dbReference>
<evidence type="ECO:0000256" key="1">
    <source>
        <dbReference type="SAM" id="SignalP"/>
    </source>
</evidence>
<keyword evidence="4" id="KW-1185">Reference proteome</keyword>
<dbReference type="InterPro" id="IPR036312">
    <property type="entry name" value="Bifun_inhib/LTP/seed_sf"/>
</dbReference>
<dbReference type="Pfam" id="PF14547">
    <property type="entry name" value="Hydrophob_seed"/>
    <property type="match status" value="1"/>
</dbReference>
<evidence type="ECO:0000259" key="2">
    <source>
        <dbReference type="SMART" id="SM00499"/>
    </source>
</evidence>
<accession>A0A7J0FDZ7</accession>